<dbReference type="AlphaFoldDB" id="A0A8H3F0L8"/>
<dbReference type="OrthoDB" id="2421327at2759"/>
<sequence>MASYRLIYPGSSDGTLETINKKKKKEANAPDESLMNDAPNAKGVRDFYRLVEIGEPKEVEWRRKLGGMLMREIGNDETAPFNWILAVFPENYRLYEHVKITEPKGNGETVASASKGAADRQDTYLYGHPFGRKKRYRSPADFFNHLLWLAEDETGDHDNCTCKICAPDDIQCADDLFPELLKEAKKESKKEPKQTPKPATSATEVQVKQGNPAPPAKQPMVVIPKQYPSQSQGKSPKAATPPVKATLPPAAAAAAPPRNTTPMLAATPLAHPKSHEQELDSQYAKFLFRPGELVWFSRGAAWGLSVIINRTTFKDAQQNEKPKYLVQPLSHPYGHSPVKVISSQADLRPWLAWSCPAPTIPGLNAPTLTYNTVDWKTAVSGQFGHGDPEVDGSILASKMIDESFTLIQGLANNTVTTGERTYNGIYFGGEKIWVGEAVRTRTTGGNEIMIVHEIIERLKQGSVSAAAASVLLRGDIYRFTTVQSNATSSLPSMNQLPARLLRDLDFRNRFIQPIKNEVSAWKLTQAGRTLGIQDIKGRWYESSVLLPILQGQADFQNFLGHGFMKDAGGEMNARGDSSSLLNGQAGKRFINREDAFGPAVPKGTKVNRGLDGPKEDQGFPEDESVAGPQQPLEMSAVDEMADFLNMERLGEGLEYNGQGWGGQQ</sequence>
<feature type="region of interest" description="Disordered" evidence="1">
    <location>
        <begin position="185"/>
        <end position="276"/>
    </location>
</feature>
<dbReference type="Pfam" id="PF10383">
    <property type="entry name" value="Clr2"/>
    <property type="match status" value="1"/>
</dbReference>
<dbReference type="GO" id="GO:0070824">
    <property type="term" value="C:SHREC complex"/>
    <property type="evidence" value="ECO:0007669"/>
    <property type="project" value="InterPro"/>
</dbReference>
<dbReference type="EMBL" id="CAJPDS010000019">
    <property type="protein sequence ID" value="CAF9917066.1"/>
    <property type="molecule type" value="Genomic_DNA"/>
</dbReference>
<evidence type="ECO:0000256" key="1">
    <source>
        <dbReference type="SAM" id="MobiDB-lite"/>
    </source>
</evidence>
<protein>
    <recommendedName>
        <fullName evidence="6">Cryptic loci regulator 2 N-terminal domain-containing protein</fullName>
    </recommendedName>
</protein>
<dbReference type="PANTHER" id="PTHR38046">
    <property type="entry name" value="CRYPTIC LOCI REGULATOR 2"/>
    <property type="match status" value="1"/>
</dbReference>
<evidence type="ECO:0000259" key="2">
    <source>
        <dbReference type="Pfam" id="PF10383"/>
    </source>
</evidence>
<evidence type="ECO:0000259" key="3">
    <source>
        <dbReference type="Pfam" id="PF16761"/>
    </source>
</evidence>
<dbReference type="PANTHER" id="PTHR38046:SF1">
    <property type="entry name" value="CRYPTIC LOCI REGULATOR 2"/>
    <property type="match status" value="1"/>
</dbReference>
<name>A0A8H3F0L8_9LECA</name>
<feature type="domain" description="Cryptic loci regulator 2 N-terminal" evidence="3">
    <location>
        <begin position="83"/>
        <end position="165"/>
    </location>
</feature>
<dbReference type="Proteomes" id="UP000664521">
    <property type="component" value="Unassembled WGS sequence"/>
</dbReference>
<evidence type="ECO:0000313" key="5">
    <source>
        <dbReference type="Proteomes" id="UP000664521"/>
    </source>
</evidence>
<accession>A0A8H3F0L8</accession>
<feature type="region of interest" description="Disordered" evidence="1">
    <location>
        <begin position="596"/>
        <end position="633"/>
    </location>
</feature>
<dbReference type="GO" id="GO:0031934">
    <property type="term" value="C:mating-type region heterochromatin"/>
    <property type="evidence" value="ECO:0007669"/>
    <property type="project" value="TreeGrafter"/>
</dbReference>
<dbReference type="Pfam" id="PF16761">
    <property type="entry name" value="Clr2_transil"/>
    <property type="match status" value="1"/>
</dbReference>
<dbReference type="InterPro" id="IPR038986">
    <property type="entry name" value="Clr2"/>
</dbReference>
<gene>
    <name evidence="4" type="ORF">HETSPECPRED_003102</name>
</gene>
<dbReference type="InterPro" id="IPR018839">
    <property type="entry name" value="Tscrpt-silencing_Clr2_C"/>
</dbReference>
<comment type="caution">
    <text evidence="4">The sequence shown here is derived from an EMBL/GenBank/DDBJ whole genome shotgun (WGS) entry which is preliminary data.</text>
</comment>
<feature type="domain" description="Cryptic loci regulator 2 C-terminal" evidence="2">
    <location>
        <begin position="422"/>
        <end position="541"/>
    </location>
</feature>
<keyword evidence="5" id="KW-1185">Reference proteome</keyword>
<feature type="compositionally biased region" description="Low complexity" evidence="1">
    <location>
        <begin position="236"/>
        <end position="262"/>
    </location>
</feature>
<evidence type="ECO:0000313" key="4">
    <source>
        <dbReference type="EMBL" id="CAF9917066.1"/>
    </source>
</evidence>
<reference evidence="4" key="1">
    <citation type="submission" date="2021-03" db="EMBL/GenBank/DDBJ databases">
        <authorList>
            <person name="Tagirdzhanova G."/>
        </authorList>
    </citation>
    <scope>NUCLEOTIDE SEQUENCE</scope>
</reference>
<feature type="compositionally biased region" description="Basic and acidic residues" evidence="1">
    <location>
        <begin position="185"/>
        <end position="194"/>
    </location>
</feature>
<organism evidence="4 5">
    <name type="scientific">Heterodermia speciosa</name>
    <dbReference type="NCBI Taxonomy" id="116794"/>
    <lineage>
        <taxon>Eukaryota</taxon>
        <taxon>Fungi</taxon>
        <taxon>Dikarya</taxon>
        <taxon>Ascomycota</taxon>
        <taxon>Pezizomycotina</taxon>
        <taxon>Lecanoromycetes</taxon>
        <taxon>OSLEUM clade</taxon>
        <taxon>Lecanoromycetidae</taxon>
        <taxon>Caliciales</taxon>
        <taxon>Physciaceae</taxon>
        <taxon>Heterodermia</taxon>
    </lineage>
</organism>
<proteinExistence type="predicted"/>
<evidence type="ECO:0008006" key="6">
    <source>
        <dbReference type="Google" id="ProtNLM"/>
    </source>
</evidence>
<feature type="compositionally biased region" description="Polar residues" evidence="1">
    <location>
        <begin position="200"/>
        <end position="209"/>
    </location>
</feature>
<dbReference type="InterPro" id="IPR031915">
    <property type="entry name" value="Clr2_N"/>
</dbReference>
<dbReference type="GO" id="GO:0033553">
    <property type="term" value="C:rDNA heterochromatin"/>
    <property type="evidence" value="ECO:0007669"/>
    <property type="project" value="TreeGrafter"/>
</dbReference>
<dbReference type="GO" id="GO:0030466">
    <property type="term" value="P:silent mating-type cassette heterochromatin formation"/>
    <property type="evidence" value="ECO:0007669"/>
    <property type="project" value="TreeGrafter"/>
</dbReference>